<proteinExistence type="predicted"/>
<organism evidence="2 3">
    <name type="scientific">Congzhengia minquanensis</name>
    <dbReference type="NCBI Taxonomy" id="2763657"/>
    <lineage>
        <taxon>Bacteria</taxon>
        <taxon>Bacillati</taxon>
        <taxon>Bacillota</taxon>
        <taxon>Clostridia</taxon>
        <taxon>Eubacteriales</taxon>
        <taxon>Oscillospiraceae</taxon>
        <taxon>Congzhengia</taxon>
    </lineage>
</organism>
<comment type="caution">
    <text evidence="2">The sequence shown here is derived from an EMBL/GenBank/DDBJ whole genome shotgun (WGS) entry which is preliminary data.</text>
</comment>
<keyword evidence="1" id="KW-0732">Signal</keyword>
<keyword evidence="3" id="KW-1185">Reference proteome</keyword>
<name>A0A926DNN1_9FIRM</name>
<dbReference type="EMBL" id="JACRSU010000005">
    <property type="protein sequence ID" value="MBC8541681.1"/>
    <property type="molecule type" value="Genomic_DNA"/>
</dbReference>
<evidence type="ECO:0000256" key="1">
    <source>
        <dbReference type="SAM" id="SignalP"/>
    </source>
</evidence>
<protein>
    <submittedName>
        <fullName evidence="2">Uncharacterized protein</fullName>
    </submittedName>
</protein>
<sequence length="400" mass="44731">MKKKLSVMILALTLLLPGTGAFAADGSESADGGVIGHIYSTDILTYVNGEPIDAYNIGGKTVVIAEDLGDWNYGYTYDYNDEERLLSVESYFYLPWQEHGAIPRGQTGQILGDVYQTDIKVTYNGIEVTGYNIGGRTAICIEEIGDTADSPHETYGYSKYLAYHVWNPAEKTISLYSYFNNIDDMLGNHISRVAFTFADNVLYATADDDVPWGSIFPSVNGIRTDSVEDAYTYYYTEEFGDQKYVMSPLYLDIGGSRTEIGTCVAVWDEDIETDRTYLQLDDPAAAISLAASVKTPAKTYDEAMAFLTEKYELKDRIDNDNYTVLLLNDENKNDLVYAVKKTGGYAKLSEWAAQDNRTVGILLGDLENEVYVTVYPFADSHGKPTTLHESHRLDLWYNFD</sequence>
<reference evidence="2" key="1">
    <citation type="submission" date="2020-08" db="EMBL/GenBank/DDBJ databases">
        <title>Genome public.</title>
        <authorList>
            <person name="Liu C."/>
            <person name="Sun Q."/>
        </authorList>
    </citation>
    <scope>NUCLEOTIDE SEQUENCE</scope>
    <source>
        <strain evidence="2">H8</strain>
    </source>
</reference>
<accession>A0A926DNN1</accession>
<dbReference type="AlphaFoldDB" id="A0A926DNN1"/>
<gene>
    <name evidence="2" type="ORF">H8698_11900</name>
</gene>
<feature type="chain" id="PRO_5037988851" evidence="1">
    <location>
        <begin position="24"/>
        <end position="400"/>
    </location>
</feature>
<feature type="signal peptide" evidence="1">
    <location>
        <begin position="1"/>
        <end position="23"/>
    </location>
</feature>
<dbReference type="Proteomes" id="UP000611762">
    <property type="component" value="Unassembled WGS sequence"/>
</dbReference>
<evidence type="ECO:0000313" key="2">
    <source>
        <dbReference type="EMBL" id="MBC8541681.1"/>
    </source>
</evidence>
<evidence type="ECO:0000313" key="3">
    <source>
        <dbReference type="Proteomes" id="UP000611762"/>
    </source>
</evidence>
<dbReference type="RefSeq" id="WP_249313705.1">
    <property type="nucleotide sequence ID" value="NZ_JACRSU010000005.1"/>
</dbReference>